<protein>
    <recommendedName>
        <fullName evidence="9">Pseudouridine synthase</fullName>
        <ecNumber evidence="9">5.4.99.-</ecNumber>
    </recommendedName>
</protein>
<dbReference type="STRING" id="525918.SAMN05660964_00901"/>
<evidence type="ECO:0000313" key="12">
    <source>
        <dbReference type="Proteomes" id="UP000199397"/>
    </source>
</evidence>
<dbReference type="Gene3D" id="3.10.290.10">
    <property type="entry name" value="RNA-binding S4 domain"/>
    <property type="match status" value="1"/>
</dbReference>
<evidence type="ECO:0000256" key="1">
    <source>
        <dbReference type="ARBA" id="ARBA00000381"/>
    </source>
</evidence>
<evidence type="ECO:0000256" key="2">
    <source>
        <dbReference type="ARBA" id="ARBA00002876"/>
    </source>
</evidence>
<sequence length="320" mass="36434">MAVEYYTVTENEVGQRIDNFLLRHLKQLPKSALYRIVRKGEVRVDKKRVKPEKKLELGEIIRIPPIKLETEVNPPDKPALASESLLVTLEAAVLHEDEQLIFINKPSGLPVHGGSGYKLGLIEAFRQLRENLPYVELAHRIDRDTSGVVILAKSRQALTELHGLFRDGKIDKRYKALVAGRWKHGRQHVTMDLSQEEGTRQKVQRVEEGEGKVSETIFSSLKNLHGASLLEAQILTGRMHQIRVQLQNLGHPILGDDRYGDFALNRKFREMGLKRLFLHSASVDFTLRATGRRYVIEAPLPDDLKDVLINIKINAVERTE</sequence>
<feature type="active site" evidence="7">
    <location>
        <position position="142"/>
    </location>
</feature>
<dbReference type="InterPro" id="IPR036986">
    <property type="entry name" value="S4_RNA-bd_sf"/>
</dbReference>
<dbReference type="GO" id="GO:0003723">
    <property type="term" value="F:RNA binding"/>
    <property type="evidence" value="ECO:0007669"/>
    <property type="project" value="UniProtKB-KW"/>
</dbReference>
<dbReference type="PROSITE" id="PS01129">
    <property type="entry name" value="PSI_RLU"/>
    <property type="match status" value="1"/>
</dbReference>
<dbReference type="CDD" id="cd00165">
    <property type="entry name" value="S4"/>
    <property type="match status" value="1"/>
</dbReference>
<feature type="domain" description="RNA-binding S4" evidence="10">
    <location>
        <begin position="15"/>
        <end position="75"/>
    </location>
</feature>
<name>A0A1H3YE65_9GAMM</name>
<evidence type="ECO:0000256" key="4">
    <source>
        <dbReference type="ARBA" id="ARBA00022552"/>
    </source>
</evidence>
<dbReference type="InterPro" id="IPR020103">
    <property type="entry name" value="PsdUridine_synth_cat_dom_sf"/>
</dbReference>
<dbReference type="PANTHER" id="PTHR21600:SF92">
    <property type="entry name" value="RIBOSOMAL LARGE SUBUNIT PSEUDOURIDINE SYNTHASE C"/>
    <property type="match status" value="1"/>
</dbReference>
<keyword evidence="4" id="KW-0698">rRNA processing</keyword>
<comment type="catalytic activity">
    <reaction evidence="9">
        <text>a uridine in RNA = a pseudouridine in RNA</text>
        <dbReference type="Rhea" id="RHEA:48348"/>
        <dbReference type="Rhea" id="RHEA-COMP:12068"/>
        <dbReference type="Rhea" id="RHEA-COMP:12069"/>
        <dbReference type="ChEBI" id="CHEBI:65314"/>
        <dbReference type="ChEBI" id="CHEBI:65315"/>
    </reaction>
</comment>
<dbReference type="AlphaFoldDB" id="A0A1H3YE65"/>
<gene>
    <name evidence="11" type="ORF">SAMN05660964_00901</name>
</gene>
<dbReference type="EMBL" id="FNQP01000004">
    <property type="protein sequence ID" value="SEA09857.1"/>
    <property type="molecule type" value="Genomic_DNA"/>
</dbReference>
<dbReference type="InterPro" id="IPR006225">
    <property type="entry name" value="PsdUridine_synth_RluC/D"/>
</dbReference>
<evidence type="ECO:0000256" key="3">
    <source>
        <dbReference type="ARBA" id="ARBA00010876"/>
    </source>
</evidence>
<organism evidence="11 12">
    <name type="scientific">Thiothrix caldifontis</name>
    <dbReference type="NCBI Taxonomy" id="525918"/>
    <lineage>
        <taxon>Bacteria</taxon>
        <taxon>Pseudomonadati</taxon>
        <taxon>Pseudomonadota</taxon>
        <taxon>Gammaproteobacteria</taxon>
        <taxon>Thiotrichales</taxon>
        <taxon>Thiotrichaceae</taxon>
        <taxon>Thiothrix</taxon>
    </lineage>
</organism>
<proteinExistence type="inferred from homology"/>
<dbReference type="InterPro" id="IPR050188">
    <property type="entry name" value="RluA_PseudoU_synthase"/>
</dbReference>
<accession>A0A1H3YE65</accession>
<comment type="similarity">
    <text evidence="3 9">Belongs to the pseudouridine synthase RluA family.</text>
</comment>
<dbReference type="PANTHER" id="PTHR21600">
    <property type="entry name" value="MITOCHONDRIAL RNA PSEUDOURIDINE SYNTHASE"/>
    <property type="match status" value="1"/>
</dbReference>
<dbReference type="Gene3D" id="3.30.2350.10">
    <property type="entry name" value="Pseudouridine synthase"/>
    <property type="match status" value="1"/>
</dbReference>
<dbReference type="CDD" id="cd02869">
    <property type="entry name" value="PseudoU_synth_RluA_like"/>
    <property type="match status" value="1"/>
</dbReference>
<comment type="catalytic activity">
    <reaction evidence="1">
        <text>uridine(955/2504/2580) in 23S rRNA = pseudouridine(955/2504/2580) in 23S rRNA</text>
        <dbReference type="Rhea" id="RHEA:42528"/>
        <dbReference type="Rhea" id="RHEA-COMP:10099"/>
        <dbReference type="Rhea" id="RHEA-COMP:10100"/>
        <dbReference type="ChEBI" id="CHEBI:65314"/>
        <dbReference type="ChEBI" id="CHEBI:65315"/>
        <dbReference type="EC" id="5.4.99.24"/>
    </reaction>
</comment>
<dbReference type="RefSeq" id="WP_093065811.1">
    <property type="nucleotide sequence ID" value="NZ_FNQP01000004.1"/>
</dbReference>
<dbReference type="InterPro" id="IPR002942">
    <property type="entry name" value="S4_RNA-bd"/>
</dbReference>
<dbReference type="OrthoDB" id="9807829at2"/>
<evidence type="ECO:0000256" key="7">
    <source>
        <dbReference type="PIRSR" id="PIRSR606225-1"/>
    </source>
</evidence>
<dbReference type="InterPro" id="IPR006224">
    <property type="entry name" value="PsdUridine_synth_RluA-like_CS"/>
</dbReference>
<keyword evidence="6 9" id="KW-0413">Isomerase</keyword>
<dbReference type="GO" id="GO:0160141">
    <property type="term" value="F:23S rRNA pseudouridine(955/2504/2580) synthase activity"/>
    <property type="evidence" value="ECO:0007669"/>
    <property type="project" value="UniProtKB-EC"/>
</dbReference>
<dbReference type="EC" id="5.4.99.-" evidence="9"/>
<evidence type="ECO:0000256" key="5">
    <source>
        <dbReference type="ARBA" id="ARBA00022884"/>
    </source>
</evidence>
<dbReference type="SMART" id="SM00363">
    <property type="entry name" value="S4"/>
    <property type="match status" value="1"/>
</dbReference>
<evidence type="ECO:0000256" key="9">
    <source>
        <dbReference type="RuleBase" id="RU362028"/>
    </source>
</evidence>
<dbReference type="GO" id="GO:0000455">
    <property type="term" value="P:enzyme-directed rRNA pseudouridine synthesis"/>
    <property type="evidence" value="ECO:0007669"/>
    <property type="project" value="TreeGrafter"/>
</dbReference>
<dbReference type="SUPFAM" id="SSF55120">
    <property type="entry name" value="Pseudouridine synthase"/>
    <property type="match status" value="1"/>
</dbReference>
<dbReference type="Proteomes" id="UP000199397">
    <property type="component" value="Unassembled WGS sequence"/>
</dbReference>
<evidence type="ECO:0000313" key="11">
    <source>
        <dbReference type="EMBL" id="SEA09857.1"/>
    </source>
</evidence>
<reference evidence="11 12" key="1">
    <citation type="submission" date="2016-10" db="EMBL/GenBank/DDBJ databases">
        <authorList>
            <person name="de Groot N.N."/>
        </authorList>
    </citation>
    <scope>NUCLEOTIDE SEQUENCE [LARGE SCALE GENOMIC DNA]</scope>
    <source>
        <strain evidence="11 12">DSM 21228</strain>
    </source>
</reference>
<comment type="function">
    <text evidence="2">Responsible for synthesis of pseudouridine from uracil at positions 955, 2504 and 2580 in 23S ribosomal RNA.</text>
</comment>
<dbReference type="SUPFAM" id="SSF55174">
    <property type="entry name" value="Alpha-L RNA-binding motif"/>
    <property type="match status" value="1"/>
</dbReference>
<keyword evidence="5 8" id="KW-0694">RNA-binding</keyword>
<dbReference type="Pfam" id="PF01479">
    <property type="entry name" value="S4"/>
    <property type="match status" value="1"/>
</dbReference>
<dbReference type="NCBIfam" id="TIGR00005">
    <property type="entry name" value="rluA_subfam"/>
    <property type="match status" value="1"/>
</dbReference>
<evidence type="ECO:0000259" key="10">
    <source>
        <dbReference type="SMART" id="SM00363"/>
    </source>
</evidence>
<evidence type="ECO:0000256" key="6">
    <source>
        <dbReference type="ARBA" id="ARBA00023235"/>
    </source>
</evidence>
<dbReference type="InterPro" id="IPR006145">
    <property type="entry name" value="PsdUridine_synth_RsuA/RluA"/>
</dbReference>
<evidence type="ECO:0000256" key="8">
    <source>
        <dbReference type="PROSITE-ProRule" id="PRU00182"/>
    </source>
</evidence>
<dbReference type="PROSITE" id="PS50889">
    <property type="entry name" value="S4"/>
    <property type="match status" value="1"/>
</dbReference>
<dbReference type="Pfam" id="PF00849">
    <property type="entry name" value="PseudoU_synth_2"/>
    <property type="match status" value="1"/>
</dbReference>
<keyword evidence="12" id="KW-1185">Reference proteome</keyword>